<reference evidence="7" key="1">
    <citation type="submission" date="2025-08" db="UniProtKB">
        <authorList>
            <consortium name="RefSeq"/>
        </authorList>
    </citation>
    <scope>IDENTIFICATION</scope>
    <source>
        <tissue evidence="7">Blood</tissue>
    </source>
</reference>
<evidence type="ECO:0000256" key="2">
    <source>
        <dbReference type="SAM" id="Coils"/>
    </source>
</evidence>
<evidence type="ECO:0000256" key="1">
    <source>
        <dbReference type="ARBA" id="ARBA00023054"/>
    </source>
</evidence>
<keyword evidence="6" id="KW-1185">Reference proteome</keyword>
<dbReference type="Pfam" id="PF14917">
    <property type="entry name" value="CCDC74_C"/>
    <property type="match status" value="1"/>
</dbReference>
<dbReference type="InterPro" id="IPR029422">
    <property type="entry name" value="CCDC74_C"/>
</dbReference>
<feature type="compositionally biased region" description="Polar residues" evidence="3">
    <location>
        <begin position="119"/>
        <end position="135"/>
    </location>
</feature>
<feature type="region of interest" description="Disordered" evidence="3">
    <location>
        <begin position="103"/>
        <end position="142"/>
    </location>
</feature>
<feature type="compositionally biased region" description="Low complexity" evidence="3">
    <location>
        <begin position="9"/>
        <end position="21"/>
    </location>
</feature>
<feature type="domain" description="Coiled coil protein 74 C-terminal" evidence="5">
    <location>
        <begin position="205"/>
        <end position="323"/>
    </location>
</feature>
<keyword evidence="1 2" id="KW-0175">Coiled coil</keyword>
<gene>
    <name evidence="7" type="primary">LOC116545633</name>
</gene>
<feature type="region of interest" description="Disordered" evidence="3">
    <location>
        <begin position="1"/>
        <end position="29"/>
    </location>
</feature>
<feature type="region of interest" description="Disordered" evidence="3">
    <location>
        <begin position="246"/>
        <end position="272"/>
    </location>
</feature>
<evidence type="ECO:0000259" key="4">
    <source>
        <dbReference type="Pfam" id="PF14916"/>
    </source>
</evidence>
<evidence type="ECO:0000256" key="3">
    <source>
        <dbReference type="SAM" id="MobiDB-lite"/>
    </source>
</evidence>
<name>A0A6J3HDV3_SAPAP</name>
<dbReference type="PANTHER" id="PTHR14882">
    <property type="entry name" value="COILED-COIL DOMAIN-CONTAINING 74A"/>
    <property type="match status" value="1"/>
</dbReference>
<organism evidence="6 7">
    <name type="scientific">Sapajus apella</name>
    <name type="common">Brown-capped capuchin</name>
    <name type="synonym">Cebus apella</name>
    <dbReference type="NCBI Taxonomy" id="9515"/>
    <lineage>
        <taxon>Eukaryota</taxon>
        <taxon>Metazoa</taxon>
        <taxon>Chordata</taxon>
        <taxon>Craniata</taxon>
        <taxon>Vertebrata</taxon>
        <taxon>Euteleostomi</taxon>
        <taxon>Mammalia</taxon>
        <taxon>Eutheria</taxon>
        <taxon>Euarchontoglires</taxon>
        <taxon>Primates</taxon>
        <taxon>Haplorrhini</taxon>
        <taxon>Platyrrhini</taxon>
        <taxon>Cebidae</taxon>
        <taxon>Cebinae</taxon>
        <taxon>Sapajus</taxon>
    </lineage>
</organism>
<dbReference type="Pfam" id="PF14916">
    <property type="entry name" value="CCDC92"/>
    <property type="match status" value="1"/>
</dbReference>
<accession>A0A6J3HDV3</accession>
<protein>
    <submittedName>
        <fullName evidence="7">Coiled-coil domain-containing protein 74B-like isoform X1</fullName>
    </submittedName>
</protein>
<proteinExistence type="predicted"/>
<dbReference type="GeneID" id="116545633"/>
<dbReference type="Proteomes" id="UP000504640">
    <property type="component" value="Unplaced"/>
</dbReference>
<dbReference type="RefSeq" id="XP_032128057.1">
    <property type="nucleotide sequence ID" value="XM_032272166.1"/>
</dbReference>
<evidence type="ECO:0000313" key="7">
    <source>
        <dbReference type="RefSeq" id="XP_032128057.1"/>
    </source>
</evidence>
<dbReference type="InterPro" id="IPR040370">
    <property type="entry name" value="CCDC74A/CCDC74B/CCDC92"/>
</dbReference>
<dbReference type="InterPro" id="IPR039496">
    <property type="entry name" value="CCDC92/74_N"/>
</dbReference>
<feature type="coiled-coil region" evidence="2">
    <location>
        <begin position="64"/>
        <end position="91"/>
    </location>
</feature>
<dbReference type="PANTHER" id="PTHR14882:SF5">
    <property type="entry name" value="COILED-COIL DOMAIN CONTAINING 74A"/>
    <property type="match status" value="1"/>
</dbReference>
<feature type="compositionally biased region" description="Low complexity" evidence="3">
    <location>
        <begin position="103"/>
        <end position="118"/>
    </location>
</feature>
<dbReference type="AlphaFoldDB" id="A0A6J3HDV3"/>
<sequence>MIGAGVAAGSRPPSSPTPGSRVTWRRRQRPAVCVQSLGPPSPQLVQSDPQKRVLVLEKSLQFLQQQHSETLVKLHEEIEHLKRENKELHYKLIMNQKLQKKGSLSMSSFQSVKSMSNSTVPANSQGKARPQPSSFKKQDLKADVPQKVDLEEEPLLHHSKLDKVPGVQGQAKDEKAEASHAGAACAGGSQHQGRQMMGVYPPMTLPPYLRKPTTLQQCEVLIRQLWNANLLQAQELQHLKSLLEGSQRPQVVPEEAGSSSPRDQEAMQFPKVSTKSLPKKCLLLSPMPVAERAILPALKQTLKNNFAERQKRLQAMQKRRLHRPVL</sequence>
<evidence type="ECO:0000259" key="5">
    <source>
        <dbReference type="Pfam" id="PF14917"/>
    </source>
</evidence>
<evidence type="ECO:0000313" key="6">
    <source>
        <dbReference type="Proteomes" id="UP000504640"/>
    </source>
</evidence>
<feature type="domain" description="CCDC92/74 N-terminal" evidence="4">
    <location>
        <begin position="51"/>
        <end position="101"/>
    </location>
</feature>